<dbReference type="GeneID" id="20086669"/>
<dbReference type="RefSeq" id="XP_008873961.1">
    <property type="nucleotide sequence ID" value="XM_008875739.1"/>
</dbReference>
<protein>
    <submittedName>
        <fullName evidence="4">Uncharacterized protein</fullName>
    </submittedName>
</protein>
<reference evidence="4" key="1">
    <citation type="submission" date="2013-12" db="EMBL/GenBank/DDBJ databases">
        <title>The Genome Sequence of Aphanomyces invadans NJM9701.</title>
        <authorList>
            <consortium name="The Broad Institute Genomics Platform"/>
            <person name="Russ C."/>
            <person name="Tyler B."/>
            <person name="van West P."/>
            <person name="Dieguez-Uribeondo J."/>
            <person name="Young S.K."/>
            <person name="Zeng Q."/>
            <person name="Gargeya S."/>
            <person name="Fitzgerald M."/>
            <person name="Abouelleil A."/>
            <person name="Alvarado L."/>
            <person name="Chapman S.B."/>
            <person name="Gainer-Dewar J."/>
            <person name="Goldberg J."/>
            <person name="Griggs A."/>
            <person name="Gujja S."/>
            <person name="Hansen M."/>
            <person name="Howarth C."/>
            <person name="Imamovic A."/>
            <person name="Ireland A."/>
            <person name="Larimer J."/>
            <person name="McCowan C."/>
            <person name="Murphy C."/>
            <person name="Pearson M."/>
            <person name="Poon T.W."/>
            <person name="Priest M."/>
            <person name="Roberts A."/>
            <person name="Saif S."/>
            <person name="Shea T."/>
            <person name="Sykes S."/>
            <person name="Wortman J."/>
            <person name="Nusbaum C."/>
            <person name="Birren B."/>
        </authorList>
    </citation>
    <scope>NUCLEOTIDE SEQUENCE [LARGE SCALE GENOMIC DNA]</scope>
    <source>
        <strain evidence="4">NJM9701</strain>
    </source>
</reference>
<dbReference type="InterPro" id="IPR052410">
    <property type="entry name" value="DRC5"/>
</dbReference>
<dbReference type="AlphaFoldDB" id="A0A024TT88"/>
<dbReference type="InterPro" id="IPR032675">
    <property type="entry name" value="LRR_dom_sf"/>
</dbReference>
<dbReference type="VEuPathDB" id="FungiDB:H310_09619"/>
<organism evidence="4">
    <name type="scientific">Aphanomyces invadans</name>
    <dbReference type="NCBI Taxonomy" id="157072"/>
    <lineage>
        <taxon>Eukaryota</taxon>
        <taxon>Sar</taxon>
        <taxon>Stramenopiles</taxon>
        <taxon>Oomycota</taxon>
        <taxon>Saprolegniomycetes</taxon>
        <taxon>Saprolegniales</taxon>
        <taxon>Verrucalvaceae</taxon>
        <taxon>Aphanomyces</taxon>
    </lineage>
</organism>
<dbReference type="Pfam" id="PF13516">
    <property type="entry name" value="LRR_6"/>
    <property type="match status" value="1"/>
</dbReference>
<dbReference type="eggNOG" id="ENOG502S7GI">
    <property type="taxonomic scope" value="Eukaryota"/>
</dbReference>
<evidence type="ECO:0000256" key="2">
    <source>
        <dbReference type="ARBA" id="ARBA00022490"/>
    </source>
</evidence>
<dbReference type="Gene3D" id="3.80.10.10">
    <property type="entry name" value="Ribonuclease Inhibitor"/>
    <property type="match status" value="2"/>
</dbReference>
<dbReference type="InterPro" id="IPR001611">
    <property type="entry name" value="Leu-rich_rpt"/>
</dbReference>
<evidence type="ECO:0000256" key="3">
    <source>
        <dbReference type="ARBA" id="ARBA00023212"/>
    </source>
</evidence>
<dbReference type="STRING" id="157072.A0A024TT88"/>
<proteinExistence type="predicted"/>
<name>A0A024TT88_9STRA</name>
<sequence length="602" mass="65825">MEWAIDPRSSGVLHVALVAASVTETTVRGIVASLTAIPRRHSTVCVHVTHPGTAYSTLELAELVRALSDCFEHCPCLEWSLVGVQSAPALESLATLWRDAWCTATPRPRRIRLHVDGHHATAMAGLHVLEPYLTGIHVRAKRVAPNLVTMLGTFTMLTAISLDKMLSSWSRHLLATFLAMLAPMHATRHAMLPHLTALSLCDNSFDSTDVIAIASTVRYHRTLTDLSLAYSLPPMTVEMGAWLVAGLFQSPYSRLQSLNVSGMRIGLVEAHAMANSNHLVRRCTADNDCAAEPVPPGLYAISATVTRREDDGWHVSPGMSVVEVITSNAAQVAVSVPTQGGMAWIDRALLVHRHDVEGSGGLMALVMDDLVSADPVLVHVLACVPARHRLERLRTRRYTLTTDELREVLVQCPALRELDIKACRLADASPFVQTWCSPPQSRLVRLNLSKNPVGAVGAAAIFRALRWTNLQALDMSNCHMGESTLAALDHALQNNAQLQEIVLDATEAVDQLAKAHHGRPLHTLPLPADVKAAFCQALFRMHQRAALDPSIVRAIFQMAAPVVHRRIVPTPSHDRHQSNLYRRVGWQVMCYDGCAPALSTTM</sequence>
<keyword evidence="2" id="KW-0963">Cytoplasm</keyword>
<dbReference type="EMBL" id="KI913973">
    <property type="protein sequence ID" value="ETV97253.1"/>
    <property type="molecule type" value="Genomic_DNA"/>
</dbReference>
<evidence type="ECO:0000313" key="4">
    <source>
        <dbReference type="EMBL" id="ETV97253.1"/>
    </source>
</evidence>
<dbReference type="PANTHER" id="PTHR24107">
    <property type="entry name" value="YNEIN REGULATORY COMPLEX SUBUNIT 5"/>
    <property type="match status" value="1"/>
</dbReference>
<dbReference type="GO" id="GO:0005856">
    <property type="term" value="C:cytoskeleton"/>
    <property type="evidence" value="ECO:0007669"/>
    <property type="project" value="UniProtKB-SubCell"/>
</dbReference>
<comment type="subcellular location">
    <subcellularLocation>
        <location evidence="1">Cytoplasm</location>
        <location evidence="1">Cytoskeleton</location>
    </subcellularLocation>
</comment>
<dbReference type="PANTHER" id="PTHR24107:SF2">
    <property type="entry name" value="NLR FAMILY CARD DOMAIN CONTAINING 3"/>
    <property type="match status" value="1"/>
</dbReference>
<keyword evidence="3" id="KW-0206">Cytoskeleton</keyword>
<evidence type="ECO:0000256" key="1">
    <source>
        <dbReference type="ARBA" id="ARBA00004245"/>
    </source>
</evidence>
<gene>
    <name evidence="4" type="ORF">H310_09619</name>
</gene>
<accession>A0A024TT88</accession>
<dbReference type="OrthoDB" id="120976at2759"/>
<dbReference type="SUPFAM" id="SSF52047">
    <property type="entry name" value="RNI-like"/>
    <property type="match status" value="1"/>
</dbReference>
<dbReference type="SMART" id="SM00368">
    <property type="entry name" value="LRR_RI"/>
    <property type="match status" value="3"/>
</dbReference>